<dbReference type="RefSeq" id="WP_111324397.1">
    <property type="nucleotide sequence ID" value="NZ_BIFX01000003.1"/>
</dbReference>
<proteinExistence type="predicted"/>
<dbReference type="EMBL" id="QKUF01000016">
    <property type="protein sequence ID" value="PZW26098.1"/>
    <property type="molecule type" value="Genomic_DNA"/>
</dbReference>
<accession>A0A326U2V5</accession>
<evidence type="ECO:0000313" key="3">
    <source>
        <dbReference type="Proteomes" id="UP000248806"/>
    </source>
</evidence>
<evidence type="ECO:0000256" key="1">
    <source>
        <dbReference type="SAM" id="MobiDB-lite"/>
    </source>
</evidence>
<keyword evidence="3" id="KW-1185">Reference proteome</keyword>
<gene>
    <name evidence="2" type="ORF">EI42_04057</name>
</gene>
<dbReference type="OrthoDB" id="137227at2"/>
<dbReference type="Proteomes" id="UP000248806">
    <property type="component" value="Unassembled WGS sequence"/>
</dbReference>
<comment type="caution">
    <text evidence="2">The sequence shown here is derived from an EMBL/GenBank/DDBJ whole genome shotgun (WGS) entry which is preliminary data.</text>
</comment>
<dbReference type="AlphaFoldDB" id="A0A326U2V5"/>
<feature type="region of interest" description="Disordered" evidence="1">
    <location>
        <begin position="109"/>
        <end position="141"/>
    </location>
</feature>
<evidence type="ECO:0000313" key="2">
    <source>
        <dbReference type="EMBL" id="PZW26098.1"/>
    </source>
</evidence>
<reference evidence="2 3" key="1">
    <citation type="submission" date="2018-06" db="EMBL/GenBank/DDBJ databases">
        <title>Genomic Encyclopedia of Archaeal and Bacterial Type Strains, Phase II (KMG-II): from individual species to whole genera.</title>
        <authorList>
            <person name="Goeker M."/>
        </authorList>
    </citation>
    <scope>NUCLEOTIDE SEQUENCE [LARGE SCALE GENOMIC DNA]</scope>
    <source>
        <strain evidence="2 3">ATCC BAA-1881</strain>
    </source>
</reference>
<sequence>MPRYIPYQIKWSEQNQRYEFLLDGLADSWALRSEWLEQIPSFSFQSRSGSHYTARKETKQRGGTYWCGYRRTQERIIKRYIGKCSYLSLSLLEDIAHSFAKPSRPALLSSSAESQSFPKLERQTNRLRAPSRTTPRRASFPLLLSKLSPQLVERSRLLTPAQ</sequence>
<organism evidence="2 3">
    <name type="scientific">Thermosporothrix hazakensis</name>
    <dbReference type="NCBI Taxonomy" id="644383"/>
    <lineage>
        <taxon>Bacteria</taxon>
        <taxon>Bacillati</taxon>
        <taxon>Chloroflexota</taxon>
        <taxon>Ktedonobacteria</taxon>
        <taxon>Ktedonobacterales</taxon>
        <taxon>Thermosporotrichaceae</taxon>
        <taxon>Thermosporothrix</taxon>
    </lineage>
</organism>
<name>A0A326U2V5_THEHA</name>
<protein>
    <submittedName>
        <fullName evidence="2">Uncharacterized protein</fullName>
    </submittedName>
</protein>